<dbReference type="GO" id="GO:0006508">
    <property type="term" value="P:proteolysis"/>
    <property type="evidence" value="ECO:0007669"/>
    <property type="project" value="UniProtKB-KW"/>
</dbReference>
<dbReference type="Pfam" id="PF01427">
    <property type="entry name" value="Peptidase_M15"/>
    <property type="match status" value="1"/>
</dbReference>
<feature type="binding site" evidence="9">
    <location>
        <position position="179"/>
    </location>
    <ligand>
        <name>Zn(2+)</name>
        <dbReference type="ChEBI" id="CHEBI:29105"/>
        <note>catalytic</note>
    </ligand>
</feature>
<dbReference type="HAMAP" id="MF_01924">
    <property type="entry name" value="A_A_dipeptidase"/>
    <property type="match status" value="1"/>
</dbReference>
<sequence>MRYAGNNNFVGTPIPGYLAPRCILTRAAAIQLQKAQLAIARQGYRLKVYDCYRPQMAVNAFNLWSKDLNDTRMKQRFYPHEPKKTLFDKGYIALYSGHSRGSTVDITLIKTSNANKTNQKNDNLGKNHPIDMGTPFDYFDKSAHVFYRGLSKQQLKNRMLLRTLMMTYGFKPYPKEWWHFTLDNEPYPHTYFNFPVK</sequence>
<accession>A0A0W0XH81</accession>
<keyword evidence="2 9" id="KW-0645">Protease</keyword>
<dbReference type="PIRSF" id="PIRSF026671">
    <property type="entry name" value="AA_dipeptidase"/>
    <property type="match status" value="1"/>
</dbReference>
<evidence type="ECO:0000256" key="9">
    <source>
        <dbReference type="HAMAP-Rule" id="MF_01924"/>
    </source>
</evidence>
<dbReference type="EC" id="3.4.13.22" evidence="9 10"/>
<keyword evidence="5 9" id="KW-0862">Zinc</keyword>
<dbReference type="Gene3D" id="3.30.1380.10">
    <property type="match status" value="1"/>
</dbReference>
<dbReference type="GO" id="GO:0071555">
    <property type="term" value="P:cell wall organization"/>
    <property type="evidence" value="ECO:0007669"/>
    <property type="project" value="UniProtKB-KW"/>
</dbReference>
<evidence type="ECO:0000256" key="4">
    <source>
        <dbReference type="ARBA" id="ARBA00022801"/>
    </source>
</evidence>
<dbReference type="Proteomes" id="UP000054858">
    <property type="component" value="Unassembled WGS sequence"/>
</dbReference>
<evidence type="ECO:0000256" key="1">
    <source>
        <dbReference type="ARBA" id="ARBA00001362"/>
    </source>
</evidence>
<dbReference type="InterPro" id="IPR009045">
    <property type="entry name" value="Zn_M74/Hedgehog-like"/>
</dbReference>
<evidence type="ECO:0000256" key="3">
    <source>
        <dbReference type="ARBA" id="ARBA00022723"/>
    </source>
</evidence>
<name>A0A0W0XH81_9GAMM</name>
<dbReference type="SUPFAM" id="SSF55166">
    <property type="entry name" value="Hedgehog/DD-peptidase"/>
    <property type="match status" value="1"/>
</dbReference>
<feature type="site" description="Transition state stabilizer" evidence="9">
    <location>
        <position position="53"/>
    </location>
</feature>
<keyword evidence="7 9" id="KW-0482">Metalloprotease</keyword>
<dbReference type="PANTHER" id="PTHR43126:SF1">
    <property type="entry name" value="D-ALANYL-D-ALANINE DIPEPTIDASE"/>
    <property type="match status" value="1"/>
</dbReference>
<dbReference type="EMBL" id="LNYP01000006">
    <property type="protein sequence ID" value="KTD43918.1"/>
    <property type="molecule type" value="Genomic_DNA"/>
</dbReference>
<keyword evidence="4 9" id="KW-0378">Hydrolase</keyword>
<evidence type="ECO:0000256" key="8">
    <source>
        <dbReference type="ARBA" id="ARBA00023316"/>
    </source>
</evidence>
<dbReference type="PANTHER" id="PTHR43126">
    <property type="entry name" value="D-ALANYL-D-ALANINE DIPEPTIDASE"/>
    <property type="match status" value="1"/>
</dbReference>
<feature type="active site" description="Proton donor/acceptor" evidence="9">
    <location>
        <position position="176"/>
    </location>
</feature>
<dbReference type="GO" id="GO:0008237">
    <property type="term" value="F:metallopeptidase activity"/>
    <property type="evidence" value="ECO:0007669"/>
    <property type="project" value="UniProtKB-KW"/>
</dbReference>
<dbReference type="GO" id="GO:0008270">
    <property type="term" value="F:zinc ion binding"/>
    <property type="evidence" value="ECO:0007669"/>
    <property type="project" value="UniProtKB-UniRule"/>
</dbReference>
<evidence type="ECO:0000256" key="10">
    <source>
        <dbReference type="PIRNR" id="PIRNR026671"/>
    </source>
</evidence>
<comment type="function">
    <text evidence="9 10">Catalyzes hydrolysis of the D-alanyl-D-alanine dipeptide.</text>
</comment>
<evidence type="ECO:0000256" key="5">
    <source>
        <dbReference type="ARBA" id="ARBA00022833"/>
    </source>
</evidence>
<comment type="similarity">
    <text evidence="9 10">Belongs to the peptidase M15D family.</text>
</comment>
<evidence type="ECO:0000313" key="11">
    <source>
        <dbReference type="EMBL" id="KTD43918.1"/>
    </source>
</evidence>
<reference evidence="11 12" key="1">
    <citation type="submission" date="2015-11" db="EMBL/GenBank/DDBJ databases">
        <title>Genomic analysis of 38 Legionella species identifies large and diverse effector repertoires.</title>
        <authorList>
            <person name="Burstein D."/>
            <person name="Amaro F."/>
            <person name="Zusman T."/>
            <person name="Lifshitz Z."/>
            <person name="Cohen O."/>
            <person name="Gilbert J.A."/>
            <person name="Pupko T."/>
            <person name="Shuman H.A."/>
            <person name="Segal G."/>
        </authorList>
    </citation>
    <scope>NUCLEOTIDE SEQUENCE [LARGE SCALE GENOMIC DNA]</scope>
    <source>
        <strain evidence="11 12">Oak Ridge-10</strain>
    </source>
</reference>
<evidence type="ECO:0000256" key="2">
    <source>
        <dbReference type="ARBA" id="ARBA00022670"/>
    </source>
</evidence>
<feature type="binding site" evidence="9">
    <location>
        <position position="98"/>
    </location>
    <ligand>
        <name>Zn(2+)</name>
        <dbReference type="ChEBI" id="CHEBI:29105"/>
        <note>catalytic</note>
    </ligand>
</feature>
<keyword evidence="8 10" id="KW-0961">Cell wall biogenesis/degradation</keyword>
<protein>
    <recommendedName>
        <fullName evidence="9 10">D-alanyl-D-alanine dipeptidase</fullName>
        <shortName evidence="9 10">D-Ala-D-Ala dipeptidase</shortName>
        <ecNumber evidence="9 10">3.4.13.22</ecNumber>
    </recommendedName>
</protein>
<dbReference type="InterPro" id="IPR000755">
    <property type="entry name" value="A_A_dipeptidase"/>
</dbReference>
<organism evidence="11 12">
    <name type="scientific">Legionella oakridgensis</name>
    <dbReference type="NCBI Taxonomy" id="29423"/>
    <lineage>
        <taxon>Bacteria</taxon>
        <taxon>Pseudomonadati</taxon>
        <taxon>Pseudomonadota</taxon>
        <taxon>Gammaproteobacteria</taxon>
        <taxon>Legionellales</taxon>
        <taxon>Legionellaceae</taxon>
        <taxon>Legionella</taxon>
    </lineage>
</organism>
<dbReference type="PATRIC" id="fig|29423.5.peg.483"/>
<evidence type="ECO:0000256" key="7">
    <source>
        <dbReference type="ARBA" id="ARBA00023049"/>
    </source>
</evidence>
<evidence type="ECO:0000313" key="12">
    <source>
        <dbReference type="Proteomes" id="UP000054858"/>
    </source>
</evidence>
<dbReference type="CDD" id="cd14817">
    <property type="entry name" value="D-Ala-D-Ala_dipeptidase_VanX"/>
    <property type="match status" value="1"/>
</dbReference>
<gene>
    <name evidence="11" type="primary">ddpX_1</name>
    <name evidence="9" type="synonym">ddpX</name>
    <name evidence="11" type="ORF">Loak_0468</name>
</gene>
<dbReference type="GO" id="GO:0160237">
    <property type="term" value="F:D-Ala-D-Ala dipeptidase activity"/>
    <property type="evidence" value="ECO:0007669"/>
    <property type="project" value="UniProtKB-EC"/>
</dbReference>
<keyword evidence="6 9" id="KW-0224">Dipeptidase</keyword>
<feature type="binding site" evidence="9">
    <location>
        <position position="105"/>
    </location>
    <ligand>
        <name>Zn(2+)</name>
        <dbReference type="ChEBI" id="CHEBI:29105"/>
        <note>catalytic</note>
    </ligand>
</feature>
<comment type="catalytic activity">
    <reaction evidence="1 9 10">
        <text>D-alanyl-D-alanine + H2O = 2 D-alanine</text>
        <dbReference type="Rhea" id="RHEA:20661"/>
        <dbReference type="ChEBI" id="CHEBI:15377"/>
        <dbReference type="ChEBI" id="CHEBI:57416"/>
        <dbReference type="ChEBI" id="CHEBI:57822"/>
        <dbReference type="EC" id="3.4.13.22"/>
    </reaction>
</comment>
<comment type="cofactor">
    <cofactor evidence="9">
        <name>Zn(2+)</name>
        <dbReference type="ChEBI" id="CHEBI:29105"/>
    </cofactor>
    <text evidence="9">Binds 1 zinc ion per subunit.</text>
</comment>
<evidence type="ECO:0000256" key="6">
    <source>
        <dbReference type="ARBA" id="ARBA00022997"/>
    </source>
</evidence>
<keyword evidence="3 9" id="KW-0479">Metal-binding</keyword>
<proteinExistence type="inferred from homology"/>
<dbReference type="AlphaFoldDB" id="A0A0W0XH81"/>
<dbReference type="RefSeq" id="WP_025385036.1">
    <property type="nucleotide sequence ID" value="NZ_LCUA01000006.1"/>
</dbReference>
<comment type="caution">
    <text evidence="11">The sequence shown here is derived from an EMBL/GenBank/DDBJ whole genome shotgun (WGS) entry which is preliminary data.</text>
</comment>